<dbReference type="EMBL" id="BGZK01000035">
    <property type="protein sequence ID" value="GBP09308.1"/>
    <property type="molecule type" value="Genomic_DNA"/>
</dbReference>
<gene>
    <name evidence="1" type="ORF">EVAR_5747_1</name>
</gene>
<reference evidence="1 2" key="1">
    <citation type="journal article" date="2019" name="Commun. Biol.">
        <title>The bagworm genome reveals a unique fibroin gene that provides high tensile strength.</title>
        <authorList>
            <person name="Kono N."/>
            <person name="Nakamura H."/>
            <person name="Ohtoshi R."/>
            <person name="Tomita M."/>
            <person name="Numata K."/>
            <person name="Arakawa K."/>
        </authorList>
    </citation>
    <scope>NUCLEOTIDE SEQUENCE [LARGE SCALE GENOMIC DNA]</scope>
</reference>
<name>A0A4C1T757_EUMVA</name>
<protein>
    <submittedName>
        <fullName evidence="1">Uncharacterized protein</fullName>
    </submittedName>
</protein>
<accession>A0A4C1T757</accession>
<keyword evidence="2" id="KW-1185">Reference proteome</keyword>
<sequence length="136" mass="15419">MRPVAKLKLKTRIGNRTTSRDGTKIENVTELLIDFETEIMIKAKISLRLFINSGFDLGSASVSGFDHALDSETVTALGFDRRPILDSDSDPVSDADFGFELHCTVLYHFRFRFRINGRFRFNSHSQSGSNFARNIK</sequence>
<dbReference type="AlphaFoldDB" id="A0A4C1T757"/>
<proteinExistence type="predicted"/>
<evidence type="ECO:0000313" key="1">
    <source>
        <dbReference type="EMBL" id="GBP09308.1"/>
    </source>
</evidence>
<dbReference type="Proteomes" id="UP000299102">
    <property type="component" value="Unassembled WGS sequence"/>
</dbReference>
<evidence type="ECO:0000313" key="2">
    <source>
        <dbReference type="Proteomes" id="UP000299102"/>
    </source>
</evidence>
<organism evidence="1 2">
    <name type="scientific">Eumeta variegata</name>
    <name type="common">Bagworm moth</name>
    <name type="synonym">Eumeta japonica</name>
    <dbReference type="NCBI Taxonomy" id="151549"/>
    <lineage>
        <taxon>Eukaryota</taxon>
        <taxon>Metazoa</taxon>
        <taxon>Ecdysozoa</taxon>
        <taxon>Arthropoda</taxon>
        <taxon>Hexapoda</taxon>
        <taxon>Insecta</taxon>
        <taxon>Pterygota</taxon>
        <taxon>Neoptera</taxon>
        <taxon>Endopterygota</taxon>
        <taxon>Lepidoptera</taxon>
        <taxon>Glossata</taxon>
        <taxon>Ditrysia</taxon>
        <taxon>Tineoidea</taxon>
        <taxon>Psychidae</taxon>
        <taxon>Oiketicinae</taxon>
        <taxon>Eumeta</taxon>
    </lineage>
</organism>
<comment type="caution">
    <text evidence="1">The sequence shown here is derived from an EMBL/GenBank/DDBJ whole genome shotgun (WGS) entry which is preliminary data.</text>
</comment>